<protein>
    <recommendedName>
        <fullName evidence="7">TF-B3 domain-containing protein</fullName>
    </recommendedName>
</protein>
<keyword evidence="9" id="KW-1185">Reference proteome</keyword>
<evidence type="ECO:0000256" key="1">
    <source>
        <dbReference type="ARBA" id="ARBA00004123"/>
    </source>
</evidence>
<dbReference type="InterPro" id="IPR003340">
    <property type="entry name" value="B3_DNA-bd"/>
</dbReference>
<dbReference type="Proteomes" id="UP000467840">
    <property type="component" value="Chromosome 7"/>
</dbReference>
<dbReference type="PROSITE" id="PS50863">
    <property type="entry name" value="B3"/>
    <property type="match status" value="3"/>
</dbReference>
<feature type="domain" description="TF-B3" evidence="7">
    <location>
        <begin position="608"/>
        <end position="703"/>
    </location>
</feature>
<feature type="region of interest" description="Disordered" evidence="6">
    <location>
        <begin position="432"/>
        <end position="458"/>
    </location>
</feature>
<keyword evidence="3" id="KW-0238">DNA-binding</keyword>
<dbReference type="PANTHER" id="PTHR31920:SF108">
    <property type="entry name" value="B3 DOMAIN-CONTAINING TRANSCRIPTION FACTOR VRN1-LIKE"/>
    <property type="match status" value="1"/>
</dbReference>
<evidence type="ECO:0000313" key="9">
    <source>
        <dbReference type="Proteomes" id="UP000467840"/>
    </source>
</evidence>
<dbReference type="SMART" id="SM01019">
    <property type="entry name" value="B3"/>
    <property type="match status" value="4"/>
</dbReference>
<dbReference type="Pfam" id="PF02362">
    <property type="entry name" value="B3"/>
    <property type="match status" value="3"/>
</dbReference>
<dbReference type="GO" id="GO:0003677">
    <property type="term" value="F:DNA binding"/>
    <property type="evidence" value="ECO:0007669"/>
    <property type="project" value="UniProtKB-KW"/>
</dbReference>
<evidence type="ECO:0000256" key="3">
    <source>
        <dbReference type="ARBA" id="ARBA00023125"/>
    </source>
</evidence>
<feature type="domain" description="TF-B3" evidence="7">
    <location>
        <begin position="201"/>
        <end position="300"/>
    </location>
</feature>
<sequence>MDSCPKKGDGRLMFKATKPHFFKIILDDTIRSRKLGIPRRFVRRYGSELSSPVFLKVPSGAKWQVQLVKCNGEIWLENGWQEFVEYYSLVFGYFLIFEFEQNCHFNVFVFDKSASEIDYPFNITNAYDEEPNLEEECPDPEIEETENDPTGGLDFAAKRSKEGMSNEKKSLDGVAGRKQPLTAEEKANALHNAGTKFKSGNPYFMIAMQPSYLHRLCIPASFMKDYFNKNSGSVALITEDRETWSVDFSYTLCNGRASATLRHGWKKFVQENHLEVGDVCVFELINRIAIRFKVGIFRHIKDANSSLSLDAGTSKQLKDEESSCCRQFNPGNSCSKAFGAIEAAKKFTSVNPFFKVIINSCHLENSLVCIPRKFVRKYGKDLSSPVLLEVPCGRIWQVELTKCDGRNPGAKIIKETENDASADFVLCRKTKEKSPLSSPRPEKMTKVENPTENTSLHCPGKQVEEVDFAGESGYGGISGQKQTSYKIVARLNVKEKSKALNRARTNFKSKNPFFLVAMQPSYVRPGEKLTIPRSFAMKYFPKKHDGDATLNGLNGRAWSVKYYVHTAARNGETTAKITKVNSKSRIDEESNPPGAIEAAKSFTSVHPFFKLVISSGHLRLSIVHVPHNFISNIKQNTKKAKLQVENRWWPVKLTLYPHYAKGLFLSGWSVFARENSLQMGDVCIFELIDCETVLVKVTIFRNVK</sequence>
<dbReference type="GO" id="GO:0005634">
    <property type="term" value="C:nucleus"/>
    <property type="evidence" value="ECO:0007669"/>
    <property type="project" value="UniProtKB-SubCell"/>
</dbReference>
<accession>A0A6A6L3R0</accession>
<evidence type="ECO:0000313" key="8">
    <source>
        <dbReference type="EMBL" id="KAF2296042.1"/>
    </source>
</evidence>
<name>A0A6A6L3R0_HEVBR</name>
<dbReference type="InterPro" id="IPR050655">
    <property type="entry name" value="Plant_B3_domain"/>
</dbReference>
<comment type="caution">
    <text evidence="8">The sequence shown here is derived from an EMBL/GenBank/DDBJ whole genome shotgun (WGS) entry which is preliminary data.</text>
</comment>
<dbReference type="Gene3D" id="2.40.330.10">
    <property type="entry name" value="DNA-binding pseudobarrel domain"/>
    <property type="match status" value="5"/>
</dbReference>
<evidence type="ECO:0000256" key="4">
    <source>
        <dbReference type="ARBA" id="ARBA00023163"/>
    </source>
</evidence>
<dbReference type="AlphaFoldDB" id="A0A6A6L3R0"/>
<feature type="domain" description="TF-B3" evidence="7">
    <location>
        <begin position="20"/>
        <end position="113"/>
    </location>
</feature>
<proteinExistence type="predicted"/>
<feature type="compositionally biased region" description="Acidic residues" evidence="6">
    <location>
        <begin position="132"/>
        <end position="147"/>
    </location>
</feature>
<feature type="compositionally biased region" description="Basic and acidic residues" evidence="6">
    <location>
        <begin position="156"/>
        <end position="171"/>
    </location>
</feature>
<dbReference type="SUPFAM" id="SSF101936">
    <property type="entry name" value="DNA-binding pseudobarrel domain"/>
    <property type="match status" value="5"/>
</dbReference>
<organism evidence="8 9">
    <name type="scientific">Hevea brasiliensis</name>
    <name type="common">Para rubber tree</name>
    <name type="synonym">Siphonia brasiliensis</name>
    <dbReference type="NCBI Taxonomy" id="3981"/>
    <lineage>
        <taxon>Eukaryota</taxon>
        <taxon>Viridiplantae</taxon>
        <taxon>Streptophyta</taxon>
        <taxon>Embryophyta</taxon>
        <taxon>Tracheophyta</taxon>
        <taxon>Spermatophyta</taxon>
        <taxon>Magnoliopsida</taxon>
        <taxon>eudicotyledons</taxon>
        <taxon>Gunneridae</taxon>
        <taxon>Pentapetalae</taxon>
        <taxon>rosids</taxon>
        <taxon>fabids</taxon>
        <taxon>Malpighiales</taxon>
        <taxon>Euphorbiaceae</taxon>
        <taxon>Crotonoideae</taxon>
        <taxon>Micrandreae</taxon>
        <taxon>Hevea</taxon>
    </lineage>
</organism>
<keyword evidence="5" id="KW-0539">Nucleus</keyword>
<dbReference type="InterPro" id="IPR015300">
    <property type="entry name" value="DNA-bd_pseudobarrel_sf"/>
</dbReference>
<comment type="subcellular location">
    <subcellularLocation>
        <location evidence="1">Nucleus</location>
    </subcellularLocation>
</comment>
<keyword evidence="2" id="KW-0805">Transcription regulation</keyword>
<dbReference type="EMBL" id="JAAGAX010000013">
    <property type="protein sequence ID" value="KAF2296042.1"/>
    <property type="molecule type" value="Genomic_DNA"/>
</dbReference>
<evidence type="ECO:0000256" key="5">
    <source>
        <dbReference type="ARBA" id="ARBA00023242"/>
    </source>
</evidence>
<evidence type="ECO:0000259" key="7">
    <source>
        <dbReference type="PROSITE" id="PS50863"/>
    </source>
</evidence>
<evidence type="ECO:0000256" key="2">
    <source>
        <dbReference type="ARBA" id="ARBA00023015"/>
    </source>
</evidence>
<keyword evidence="4" id="KW-0804">Transcription</keyword>
<dbReference type="PANTHER" id="PTHR31920">
    <property type="entry name" value="B3 DOMAIN-CONTAINING"/>
    <property type="match status" value="1"/>
</dbReference>
<reference evidence="8 9" key="1">
    <citation type="journal article" date="2020" name="Mol. Plant">
        <title>The Chromosome-Based Rubber Tree Genome Provides New Insights into Spurge Genome Evolution and Rubber Biosynthesis.</title>
        <authorList>
            <person name="Liu J."/>
            <person name="Shi C."/>
            <person name="Shi C.C."/>
            <person name="Li W."/>
            <person name="Zhang Q.J."/>
            <person name="Zhang Y."/>
            <person name="Li K."/>
            <person name="Lu H.F."/>
            <person name="Shi C."/>
            <person name="Zhu S.T."/>
            <person name="Xiao Z.Y."/>
            <person name="Nan H."/>
            <person name="Yue Y."/>
            <person name="Zhu X.G."/>
            <person name="Wu Y."/>
            <person name="Hong X.N."/>
            <person name="Fan G.Y."/>
            <person name="Tong Y."/>
            <person name="Zhang D."/>
            <person name="Mao C.L."/>
            <person name="Liu Y.L."/>
            <person name="Hao S.J."/>
            <person name="Liu W.Q."/>
            <person name="Lv M.Q."/>
            <person name="Zhang H.B."/>
            <person name="Liu Y."/>
            <person name="Hu-Tang G.R."/>
            <person name="Wang J.P."/>
            <person name="Wang J.H."/>
            <person name="Sun Y.H."/>
            <person name="Ni S.B."/>
            <person name="Chen W.B."/>
            <person name="Zhang X.C."/>
            <person name="Jiao Y.N."/>
            <person name="Eichler E.E."/>
            <person name="Li G.H."/>
            <person name="Liu X."/>
            <person name="Gao L.Z."/>
        </authorList>
    </citation>
    <scope>NUCLEOTIDE SEQUENCE [LARGE SCALE GENOMIC DNA]</scope>
    <source>
        <strain evidence="9">cv. GT1</strain>
        <tissue evidence="8">Leaf</tissue>
    </source>
</reference>
<evidence type="ECO:0000256" key="6">
    <source>
        <dbReference type="SAM" id="MobiDB-lite"/>
    </source>
</evidence>
<gene>
    <name evidence="8" type="ORF">GH714_035812</name>
</gene>
<dbReference type="CDD" id="cd10017">
    <property type="entry name" value="B3_DNA"/>
    <property type="match status" value="4"/>
</dbReference>
<feature type="region of interest" description="Disordered" evidence="6">
    <location>
        <begin position="132"/>
        <end position="178"/>
    </location>
</feature>